<keyword evidence="4" id="KW-1185">Reference proteome</keyword>
<feature type="transmembrane region" description="Helical" evidence="1">
    <location>
        <begin position="223"/>
        <end position="245"/>
    </location>
</feature>
<feature type="transmembrane region" description="Helical" evidence="1">
    <location>
        <begin position="200"/>
        <end position="217"/>
    </location>
</feature>
<proteinExistence type="predicted"/>
<dbReference type="InterPro" id="IPR013087">
    <property type="entry name" value="Znf_C2H2_type"/>
</dbReference>
<dbReference type="SUPFAM" id="SSF57850">
    <property type="entry name" value="RING/U-box"/>
    <property type="match status" value="1"/>
</dbReference>
<dbReference type="AlphaFoldDB" id="A0A078A430"/>
<evidence type="ECO:0000256" key="1">
    <source>
        <dbReference type="SAM" id="Phobius"/>
    </source>
</evidence>
<feature type="transmembrane region" description="Helical" evidence="1">
    <location>
        <begin position="152"/>
        <end position="179"/>
    </location>
</feature>
<dbReference type="Gene3D" id="1.20.120.1750">
    <property type="match status" value="1"/>
</dbReference>
<reference evidence="3 4" key="1">
    <citation type="submission" date="2014-06" db="EMBL/GenBank/DDBJ databases">
        <authorList>
            <person name="Swart Estienne"/>
        </authorList>
    </citation>
    <scope>NUCLEOTIDE SEQUENCE [LARGE SCALE GENOMIC DNA]</scope>
    <source>
        <strain evidence="3 4">130c</strain>
    </source>
</reference>
<keyword evidence="1" id="KW-0472">Membrane</keyword>
<dbReference type="CDD" id="cd20336">
    <property type="entry name" value="Rcat_RBR"/>
    <property type="match status" value="1"/>
</dbReference>
<dbReference type="EMBL" id="CCKQ01005128">
    <property type="protein sequence ID" value="CDW76283.1"/>
    <property type="molecule type" value="Genomic_DNA"/>
</dbReference>
<accession>A0A078A430</accession>
<dbReference type="InParanoid" id="A0A078A430"/>
<sequence length="266" mass="31236">MENIDQQDFFSPKEENDSQNIYQRYPSIPNKKAIAQRKGIIKKNTWFNVQKSNQYNDQTMENRTLKSEVVKIDVGDSEEQLTLYGKANCPKCKVEFEKTERNNQISCKNCQHEFCWNCGLNAHHFIHAEWMCFIRCKQSLNIKPNLKRSCGYYFLTLILLPLILFFASFILFCVGGIMLTLHGYHNSVKALREEQKMMKVFYMILLIPSLIFTYLVAVVTGLLFSPIFTAIGLVPAQFLYFYLFIKMALWRSRLKIYQNSMDQANY</sequence>
<name>A0A078A430_STYLE</name>
<gene>
    <name evidence="3" type="primary">Contig14572.g15524</name>
    <name evidence="3" type="ORF">STYLEM_5283</name>
</gene>
<organism evidence="3 4">
    <name type="scientific">Stylonychia lemnae</name>
    <name type="common">Ciliate</name>
    <dbReference type="NCBI Taxonomy" id="5949"/>
    <lineage>
        <taxon>Eukaryota</taxon>
        <taxon>Sar</taxon>
        <taxon>Alveolata</taxon>
        <taxon>Ciliophora</taxon>
        <taxon>Intramacronucleata</taxon>
        <taxon>Spirotrichea</taxon>
        <taxon>Stichotrichia</taxon>
        <taxon>Sporadotrichida</taxon>
        <taxon>Oxytrichidae</taxon>
        <taxon>Stylonychinae</taxon>
        <taxon>Stylonychia</taxon>
    </lineage>
</organism>
<feature type="domain" description="C2H2-type" evidence="2">
    <location>
        <begin position="107"/>
        <end position="127"/>
    </location>
</feature>
<evidence type="ECO:0000259" key="2">
    <source>
        <dbReference type="PROSITE" id="PS00028"/>
    </source>
</evidence>
<dbReference type="Pfam" id="PF22191">
    <property type="entry name" value="IBR_1"/>
    <property type="match status" value="1"/>
</dbReference>
<evidence type="ECO:0000313" key="3">
    <source>
        <dbReference type="EMBL" id="CDW76283.1"/>
    </source>
</evidence>
<dbReference type="Proteomes" id="UP000039865">
    <property type="component" value="Unassembled WGS sequence"/>
</dbReference>
<keyword evidence="1" id="KW-0812">Transmembrane</keyword>
<keyword evidence="1" id="KW-1133">Transmembrane helix</keyword>
<evidence type="ECO:0000313" key="4">
    <source>
        <dbReference type="Proteomes" id="UP000039865"/>
    </source>
</evidence>
<dbReference type="PROSITE" id="PS00028">
    <property type="entry name" value="ZINC_FINGER_C2H2_1"/>
    <property type="match status" value="1"/>
</dbReference>
<dbReference type="OrthoDB" id="9977870at2759"/>
<protein>
    <submittedName>
        <fullName evidence="3">Ibr domain containing protein</fullName>
    </submittedName>
</protein>